<dbReference type="Proteomes" id="UP000321199">
    <property type="component" value="Chromosome"/>
</dbReference>
<name>A0A5B8RQC9_9BURK</name>
<gene>
    <name evidence="1" type="ORF">FOZ74_01915</name>
</gene>
<proteinExistence type="predicted"/>
<organism evidence="1 2">
    <name type="scientific">Comamonas flocculans</name>
    <dbReference type="NCBI Taxonomy" id="2597701"/>
    <lineage>
        <taxon>Bacteria</taxon>
        <taxon>Pseudomonadati</taxon>
        <taxon>Pseudomonadota</taxon>
        <taxon>Betaproteobacteria</taxon>
        <taxon>Burkholderiales</taxon>
        <taxon>Comamonadaceae</taxon>
        <taxon>Comamonas</taxon>
    </lineage>
</organism>
<accession>A0A5B8RQC9</accession>
<sequence length="117" mass="12491">MAAALSAVSFQRLSAPKLQVQLAGDDRRPPEQREQVRLRNNAVTLQLPGTAAHAQVVVPDEDVVVFGVAVQHQPHPAGADVWMHYGALADITAWAQFLDSALDTMAQALGAAQTATR</sequence>
<dbReference type="KEGG" id="cof:FOZ74_01915"/>
<dbReference type="EMBL" id="CP042344">
    <property type="protein sequence ID" value="QEA11889.1"/>
    <property type="molecule type" value="Genomic_DNA"/>
</dbReference>
<keyword evidence="2" id="KW-1185">Reference proteome</keyword>
<protein>
    <submittedName>
        <fullName evidence="1">Uncharacterized protein</fullName>
    </submittedName>
</protein>
<dbReference type="AlphaFoldDB" id="A0A5B8RQC9"/>
<reference evidence="1 2" key="1">
    <citation type="submission" date="2019-07" db="EMBL/GenBank/DDBJ databases">
        <title>Complete genome sequence of Comamonas sp. NLF 7-7 isolated from livestock.</title>
        <authorList>
            <person name="Kim D.H."/>
            <person name="Kim J.G."/>
        </authorList>
    </citation>
    <scope>NUCLEOTIDE SEQUENCE [LARGE SCALE GENOMIC DNA]</scope>
    <source>
        <strain evidence="1 2">NLF 7-7</strain>
    </source>
</reference>
<dbReference type="RefSeq" id="WP_146911482.1">
    <property type="nucleotide sequence ID" value="NZ_CP042344.1"/>
</dbReference>
<evidence type="ECO:0000313" key="2">
    <source>
        <dbReference type="Proteomes" id="UP000321199"/>
    </source>
</evidence>
<evidence type="ECO:0000313" key="1">
    <source>
        <dbReference type="EMBL" id="QEA11889.1"/>
    </source>
</evidence>